<dbReference type="Gene3D" id="3.90.1140.10">
    <property type="entry name" value="Cyclic phosphodiesterase"/>
    <property type="match status" value="1"/>
</dbReference>
<organism evidence="2 3">
    <name type="scientific">Albimonas pacifica</name>
    <dbReference type="NCBI Taxonomy" id="1114924"/>
    <lineage>
        <taxon>Bacteria</taxon>
        <taxon>Pseudomonadati</taxon>
        <taxon>Pseudomonadota</taxon>
        <taxon>Alphaproteobacteria</taxon>
        <taxon>Rhodobacterales</taxon>
        <taxon>Paracoccaceae</taxon>
        <taxon>Albimonas</taxon>
    </lineage>
</organism>
<dbReference type="Proteomes" id="UP000199377">
    <property type="component" value="Unassembled WGS sequence"/>
</dbReference>
<dbReference type="RefSeq" id="WP_092857421.1">
    <property type="nucleotide sequence ID" value="NZ_FOQH01000001.1"/>
</dbReference>
<gene>
    <name evidence="2" type="ORF">SAMN05216258_101475</name>
</gene>
<dbReference type="Pfam" id="PF08975">
    <property type="entry name" value="2H-phosphodiest"/>
    <property type="match status" value="1"/>
</dbReference>
<protein>
    <recommendedName>
        <fullName evidence="1">DUF1868 domain-containing protein</fullName>
    </recommendedName>
</protein>
<dbReference type="InterPro" id="IPR015069">
    <property type="entry name" value="2H-PEstase_DUF1868"/>
</dbReference>
<reference evidence="2 3" key="1">
    <citation type="submission" date="2016-10" db="EMBL/GenBank/DDBJ databases">
        <authorList>
            <person name="de Groot N.N."/>
        </authorList>
    </citation>
    <scope>NUCLEOTIDE SEQUENCE [LARGE SCALE GENOMIC DNA]</scope>
    <source>
        <strain evidence="2 3">CGMCC 1.11030</strain>
    </source>
</reference>
<dbReference type="SUPFAM" id="SSF55144">
    <property type="entry name" value="LigT-like"/>
    <property type="match status" value="1"/>
</dbReference>
<dbReference type="EMBL" id="FOQH01000001">
    <property type="protein sequence ID" value="SFH67923.1"/>
    <property type="molecule type" value="Genomic_DNA"/>
</dbReference>
<accession>A0A1I3C0F1</accession>
<sequence>MRLTDALAARQGEAAPTYLGLRFDARGDALPDPGSTIVAHVREPAANAALATVRATMEAAGLARFWAWLPPSSFHMTMFDMVLHGRRGAAWPRHLPQDLPGREADAAVVEAVRGFALDTDPVFRMTPRSLTLSPSGMGVTLTGETPAEDARLRALRDRLAAATGLAERPGHADYRFHITLAYLIDWPAPEDAREADAMLSEAESALLAALPTLRLGPPEVCLFDDMTEFRPLFTLS</sequence>
<name>A0A1I3C0F1_9RHOB</name>
<dbReference type="STRING" id="1114924.SAMN05216258_101475"/>
<evidence type="ECO:0000313" key="2">
    <source>
        <dbReference type="EMBL" id="SFH67923.1"/>
    </source>
</evidence>
<proteinExistence type="predicted"/>
<feature type="domain" description="DUF1868" evidence="1">
    <location>
        <begin position="22"/>
        <end position="126"/>
    </location>
</feature>
<keyword evidence="3" id="KW-1185">Reference proteome</keyword>
<evidence type="ECO:0000313" key="3">
    <source>
        <dbReference type="Proteomes" id="UP000199377"/>
    </source>
</evidence>
<evidence type="ECO:0000259" key="1">
    <source>
        <dbReference type="Pfam" id="PF08975"/>
    </source>
</evidence>
<dbReference type="OrthoDB" id="151828at2"/>
<dbReference type="AlphaFoldDB" id="A0A1I3C0F1"/>
<dbReference type="InterPro" id="IPR009097">
    <property type="entry name" value="Cyclic_Pdiesterase"/>
</dbReference>